<evidence type="ECO:0000256" key="2">
    <source>
        <dbReference type="ARBA" id="ARBA00007362"/>
    </source>
</evidence>
<feature type="domain" description="EamA" evidence="8">
    <location>
        <begin position="214"/>
        <end position="346"/>
    </location>
</feature>
<dbReference type="InterPro" id="IPR000620">
    <property type="entry name" value="EamA_dom"/>
</dbReference>
<comment type="similarity">
    <text evidence="2">Belongs to the EamA transporter family.</text>
</comment>
<evidence type="ECO:0000256" key="4">
    <source>
        <dbReference type="ARBA" id="ARBA00022989"/>
    </source>
</evidence>
<feature type="transmembrane region" description="Helical" evidence="7">
    <location>
        <begin position="274"/>
        <end position="292"/>
    </location>
</feature>
<feature type="transmembrane region" description="Helical" evidence="7">
    <location>
        <begin position="155"/>
        <end position="176"/>
    </location>
</feature>
<dbReference type="Pfam" id="PF00892">
    <property type="entry name" value="EamA"/>
    <property type="match status" value="2"/>
</dbReference>
<dbReference type="Proteomes" id="UP000323946">
    <property type="component" value="Unassembled WGS sequence"/>
</dbReference>
<feature type="compositionally biased region" description="Basic residues" evidence="6">
    <location>
        <begin position="31"/>
        <end position="40"/>
    </location>
</feature>
<feature type="region of interest" description="Disordered" evidence="6">
    <location>
        <begin position="1"/>
        <end position="51"/>
    </location>
</feature>
<feature type="transmembrane region" description="Helical" evidence="7">
    <location>
        <begin position="244"/>
        <end position="262"/>
    </location>
</feature>
<keyword evidence="3 7" id="KW-0812">Transmembrane</keyword>
<feature type="transmembrane region" description="Helical" evidence="7">
    <location>
        <begin position="104"/>
        <end position="122"/>
    </location>
</feature>
<evidence type="ECO:0000256" key="1">
    <source>
        <dbReference type="ARBA" id="ARBA00004141"/>
    </source>
</evidence>
<keyword evidence="5 7" id="KW-0472">Membrane</keyword>
<dbReference type="InterPro" id="IPR050638">
    <property type="entry name" value="AA-Vitamin_Transporters"/>
</dbReference>
<comment type="caution">
    <text evidence="9">The sequence shown here is derived from an EMBL/GenBank/DDBJ whole genome shotgun (WGS) entry which is preliminary data.</text>
</comment>
<evidence type="ECO:0000256" key="7">
    <source>
        <dbReference type="SAM" id="Phobius"/>
    </source>
</evidence>
<feature type="transmembrane region" description="Helical" evidence="7">
    <location>
        <begin position="183"/>
        <end position="202"/>
    </location>
</feature>
<dbReference type="AlphaFoldDB" id="A0A5M7C3Y4"/>
<dbReference type="EMBL" id="VWPH01000004">
    <property type="protein sequence ID" value="KAA5835187.1"/>
    <property type="molecule type" value="Genomic_DNA"/>
</dbReference>
<gene>
    <name evidence="9" type="ORF">F1721_10395</name>
</gene>
<feature type="transmembrane region" description="Helical" evidence="7">
    <location>
        <begin position="299"/>
        <end position="324"/>
    </location>
</feature>
<proteinExistence type="inferred from homology"/>
<sequence length="391" mass="39622">MSPGARDGFASVPAHPHSNHDRGKASAQRPFRGRRARIRTSARSAADGGPVSARLSYGRAGRGMVMNKVPALSAAAGALLWGTLGPAASALAGDELLGAGSGRLLVGALTLFLLAGGTRALTGWCRLDLRPALTGGLALAGFQVCYFEAVARAGVATSTAVSIGLAPLVAGLISAVRARALPGAGLLVGMVLAIAGVLLVTFGDGSSVQMNPEGLAFSVVAAVLFALQSVAIEALTSRHAGPRAVGVLFAVGALALLPIAAFTAPSSLLAVDRLLVVVYIGAIGGGLAYWLYARGVRRLGASAGVTISLLEPASAAVIAMVVLGESLTPFQLAGVVVVCAATVVIALLVPGTDPNVRDGQRPRVVDSRRTNSGRLRNDDERRAEVLIRRGS</sequence>
<feature type="transmembrane region" description="Helical" evidence="7">
    <location>
        <begin position="129"/>
        <end position="149"/>
    </location>
</feature>
<feature type="transmembrane region" description="Helical" evidence="7">
    <location>
        <begin position="330"/>
        <end position="349"/>
    </location>
</feature>
<dbReference type="GO" id="GO:0016020">
    <property type="term" value="C:membrane"/>
    <property type="evidence" value="ECO:0007669"/>
    <property type="project" value="UniProtKB-SubCell"/>
</dbReference>
<evidence type="ECO:0000256" key="5">
    <source>
        <dbReference type="ARBA" id="ARBA00023136"/>
    </source>
</evidence>
<evidence type="ECO:0000313" key="9">
    <source>
        <dbReference type="EMBL" id="KAA5835187.1"/>
    </source>
</evidence>
<dbReference type="InterPro" id="IPR037185">
    <property type="entry name" value="EmrE-like"/>
</dbReference>
<dbReference type="SUPFAM" id="SSF103481">
    <property type="entry name" value="Multidrug resistance efflux transporter EmrE"/>
    <property type="match status" value="2"/>
</dbReference>
<evidence type="ECO:0000313" key="10">
    <source>
        <dbReference type="Proteomes" id="UP000323946"/>
    </source>
</evidence>
<feature type="transmembrane region" description="Helical" evidence="7">
    <location>
        <begin position="214"/>
        <end position="232"/>
    </location>
</feature>
<evidence type="ECO:0000256" key="3">
    <source>
        <dbReference type="ARBA" id="ARBA00022692"/>
    </source>
</evidence>
<evidence type="ECO:0000256" key="6">
    <source>
        <dbReference type="SAM" id="MobiDB-lite"/>
    </source>
</evidence>
<reference evidence="9 10" key="1">
    <citation type="submission" date="2019-09" db="EMBL/GenBank/DDBJ databases">
        <title>Draft genome sequence of the thermophilic Saccharopolyspora hirsuta VKM Ac-666T.</title>
        <authorList>
            <person name="Lobastova T.G."/>
            <person name="Fokina V."/>
            <person name="Bragin E.Y."/>
            <person name="Shtratnikova V.Y."/>
            <person name="Starodumova I.P."/>
            <person name="Tarlachkov S.V."/>
            <person name="Donova M.V."/>
        </authorList>
    </citation>
    <scope>NUCLEOTIDE SEQUENCE [LARGE SCALE GENOMIC DNA]</scope>
    <source>
        <strain evidence="9 10">VKM Ac-666</strain>
    </source>
</reference>
<dbReference type="PANTHER" id="PTHR32322:SF2">
    <property type="entry name" value="EAMA DOMAIN-CONTAINING PROTEIN"/>
    <property type="match status" value="1"/>
</dbReference>
<dbReference type="Gene3D" id="1.10.3730.20">
    <property type="match status" value="1"/>
</dbReference>
<feature type="transmembrane region" description="Helical" evidence="7">
    <location>
        <begin position="69"/>
        <end position="92"/>
    </location>
</feature>
<protein>
    <submittedName>
        <fullName evidence="9">EamA family transporter</fullName>
    </submittedName>
</protein>
<keyword evidence="4 7" id="KW-1133">Transmembrane helix</keyword>
<evidence type="ECO:0000259" key="8">
    <source>
        <dbReference type="Pfam" id="PF00892"/>
    </source>
</evidence>
<accession>A0A5M7C3Y4</accession>
<feature type="domain" description="EamA" evidence="8">
    <location>
        <begin position="72"/>
        <end position="201"/>
    </location>
</feature>
<organism evidence="9 10">
    <name type="scientific">Saccharopolyspora hirsuta</name>
    <dbReference type="NCBI Taxonomy" id="1837"/>
    <lineage>
        <taxon>Bacteria</taxon>
        <taxon>Bacillati</taxon>
        <taxon>Actinomycetota</taxon>
        <taxon>Actinomycetes</taxon>
        <taxon>Pseudonocardiales</taxon>
        <taxon>Pseudonocardiaceae</taxon>
        <taxon>Saccharopolyspora</taxon>
    </lineage>
</organism>
<name>A0A5M7C3Y4_SACHI</name>
<dbReference type="OrthoDB" id="9787117at2"/>
<dbReference type="PANTHER" id="PTHR32322">
    <property type="entry name" value="INNER MEMBRANE TRANSPORTER"/>
    <property type="match status" value="1"/>
</dbReference>
<keyword evidence="10" id="KW-1185">Reference proteome</keyword>
<comment type="subcellular location">
    <subcellularLocation>
        <location evidence="1">Membrane</location>
        <topology evidence="1">Multi-pass membrane protein</topology>
    </subcellularLocation>
</comment>